<evidence type="ECO:0000313" key="1">
    <source>
        <dbReference type="EMBL" id="ODA90063.1"/>
    </source>
</evidence>
<gene>
    <name evidence="1" type="ORF">ATY41_03300</name>
</gene>
<dbReference type="EMBL" id="LNZG01000023">
    <property type="protein sequence ID" value="ODA90063.1"/>
    <property type="molecule type" value="Genomic_DNA"/>
</dbReference>
<sequence length="96" mass="10055">MSTLRVSPGQLRAGASNTGIIEHAITTHPVHQLTVGDIGHAGVAAALNQFREASTAELRLRQQGTIQGEQILTAAASDTERVDTLLAQAATRMVNA</sequence>
<comment type="caution">
    <text evidence="1">The sequence shown here is derived from an EMBL/GenBank/DDBJ whole genome shotgun (WGS) entry which is preliminary data.</text>
</comment>
<reference evidence="1 2" key="1">
    <citation type="submission" date="2015-11" db="EMBL/GenBank/DDBJ databases">
        <authorList>
            <person name="Zhang Y."/>
            <person name="Guo Z."/>
        </authorList>
    </citation>
    <scope>NUCLEOTIDE SEQUENCE [LARGE SCALE GENOMIC DNA]</scope>
    <source>
        <strain evidence="2">gdw1</strain>
    </source>
</reference>
<dbReference type="OrthoDB" id="9990115at2"/>
<organism evidence="1 2">
    <name type="scientific">Leifsonia xyli subsp. xyli</name>
    <dbReference type="NCBI Taxonomy" id="59736"/>
    <lineage>
        <taxon>Bacteria</taxon>
        <taxon>Bacillati</taxon>
        <taxon>Actinomycetota</taxon>
        <taxon>Actinomycetes</taxon>
        <taxon>Micrococcales</taxon>
        <taxon>Microbacteriaceae</taxon>
        <taxon>Leifsonia</taxon>
    </lineage>
</organism>
<evidence type="ECO:0000313" key="2">
    <source>
        <dbReference type="Proteomes" id="UP000094426"/>
    </source>
</evidence>
<dbReference type="AlphaFoldDB" id="A0A1E2SJX5"/>
<accession>A0A1E2SJX5</accession>
<dbReference type="Proteomes" id="UP000094426">
    <property type="component" value="Unassembled WGS sequence"/>
</dbReference>
<dbReference type="RefSeq" id="WP_041767870.1">
    <property type="nucleotide sequence ID" value="NZ_LNZG01000023.1"/>
</dbReference>
<name>A0A1E2SJX5_LEIXY</name>
<proteinExistence type="predicted"/>
<protein>
    <submittedName>
        <fullName evidence="1">Uncharacterized protein</fullName>
    </submittedName>
</protein>